<evidence type="ECO:0000313" key="5">
    <source>
        <dbReference type="EMBL" id="KFE69999.1"/>
    </source>
</evidence>
<evidence type="ECO:0000256" key="2">
    <source>
        <dbReference type="RuleBase" id="RU362119"/>
    </source>
</evidence>
<dbReference type="InterPro" id="IPR006179">
    <property type="entry name" value="5_nucleotidase/apyrase"/>
</dbReference>
<dbReference type="Pfam" id="PF00149">
    <property type="entry name" value="Metallophos"/>
    <property type="match status" value="1"/>
</dbReference>
<evidence type="ECO:0000259" key="3">
    <source>
        <dbReference type="Pfam" id="PF00149"/>
    </source>
</evidence>
<keyword evidence="1" id="KW-0732">Signal</keyword>
<dbReference type="GO" id="GO:0009166">
    <property type="term" value="P:nucleotide catabolic process"/>
    <property type="evidence" value="ECO:0007669"/>
    <property type="project" value="InterPro"/>
</dbReference>
<dbReference type="GO" id="GO:0030288">
    <property type="term" value="C:outer membrane-bounded periplasmic space"/>
    <property type="evidence" value="ECO:0007669"/>
    <property type="project" value="TreeGrafter"/>
</dbReference>
<dbReference type="STRING" id="394096.DB31_5041"/>
<keyword evidence="6" id="KW-1185">Reference proteome</keyword>
<feature type="domain" description="Calcineurin-like phosphoesterase" evidence="3">
    <location>
        <begin position="72"/>
        <end position="322"/>
    </location>
</feature>
<dbReference type="PANTHER" id="PTHR11575">
    <property type="entry name" value="5'-NUCLEOTIDASE-RELATED"/>
    <property type="match status" value="1"/>
</dbReference>
<dbReference type="GO" id="GO:0008768">
    <property type="term" value="F:UDP-sugar diphosphatase activity"/>
    <property type="evidence" value="ECO:0007669"/>
    <property type="project" value="TreeGrafter"/>
</dbReference>
<accession>A0A085WQN6</accession>
<evidence type="ECO:0000313" key="6">
    <source>
        <dbReference type="Proteomes" id="UP000028725"/>
    </source>
</evidence>
<dbReference type="InterPro" id="IPR004843">
    <property type="entry name" value="Calcineurin-like_PHP"/>
</dbReference>
<feature type="domain" description="5'-Nucleotidase C-terminal" evidence="4">
    <location>
        <begin position="412"/>
        <end position="555"/>
    </location>
</feature>
<dbReference type="GO" id="GO:0008253">
    <property type="term" value="F:5'-nucleotidase activity"/>
    <property type="evidence" value="ECO:0007669"/>
    <property type="project" value="TreeGrafter"/>
</dbReference>
<protein>
    <submittedName>
        <fullName evidence="5">5'-nucleotidase</fullName>
    </submittedName>
</protein>
<dbReference type="PRINTS" id="PR01607">
    <property type="entry name" value="APYRASEFAMLY"/>
</dbReference>
<dbReference type="SUPFAM" id="SSF55816">
    <property type="entry name" value="5'-nucleotidase (syn. UDP-sugar hydrolase), C-terminal domain"/>
    <property type="match status" value="1"/>
</dbReference>
<dbReference type="EMBL" id="JMCB01000003">
    <property type="protein sequence ID" value="KFE69999.1"/>
    <property type="molecule type" value="Genomic_DNA"/>
</dbReference>
<dbReference type="InterPro" id="IPR036907">
    <property type="entry name" value="5'-Nucleotdase_C_sf"/>
</dbReference>
<organism evidence="5 6">
    <name type="scientific">Hyalangium minutum</name>
    <dbReference type="NCBI Taxonomy" id="394096"/>
    <lineage>
        <taxon>Bacteria</taxon>
        <taxon>Pseudomonadati</taxon>
        <taxon>Myxococcota</taxon>
        <taxon>Myxococcia</taxon>
        <taxon>Myxococcales</taxon>
        <taxon>Cystobacterineae</taxon>
        <taxon>Archangiaceae</taxon>
        <taxon>Hyalangium</taxon>
    </lineage>
</organism>
<dbReference type="AlphaFoldDB" id="A0A085WQN6"/>
<dbReference type="Proteomes" id="UP000028725">
    <property type="component" value="Unassembled WGS sequence"/>
</dbReference>
<dbReference type="Pfam" id="PF02872">
    <property type="entry name" value="5_nucleotid_C"/>
    <property type="match status" value="1"/>
</dbReference>
<comment type="caution">
    <text evidence="5">The sequence shown here is derived from an EMBL/GenBank/DDBJ whole genome shotgun (WGS) entry which is preliminary data.</text>
</comment>
<dbReference type="InterPro" id="IPR008334">
    <property type="entry name" value="5'-Nucleotdase_C"/>
</dbReference>
<reference evidence="5 6" key="1">
    <citation type="submission" date="2014-04" db="EMBL/GenBank/DDBJ databases">
        <title>Genome assembly of Hyalangium minutum DSM 14724.</title>
        <authorList>
            <person name="Sharma G."/>
            <person name="Subramanian S."/>
        </authorList>
    </citation>
    <scope>NUCLEOTIDE SEQUENCE [LARGE SCALE GENOMIC DNA]</scope>
    <source>
        <strain evidence="5 6">DSM 14724</strain>
    </source>
</reference>
<evidence type="ECO:0000259" key="4">
    <source>
        <dbReference type="Pfam" id="PF02872"/>
    </source>
</evidence>
<dbReference type="Gene3D" id="3.60.21.10">
    <property type="match status" value="1"/>
</dbReference>
<dbReference type="SUPFAM" id="SSF56300">
    <property type="entry name" value="Metallo-dependent phosphatases"/>
    <property type="match status" value="1"/>
</dbReference>
<proteinExistence type="inferred from homology"/>
<comment type="similarity">
    <text evidence="2">Belongs to the 5'-nucleotidase family.</text>
</comment>
<dbReference type="PANTHER" id="PTHR11575:SF24">
    <property type="entry name" value="5'-NUCLEOTIDASE"/>
    <property type="match status" value="1"/>
</dbReference>
<name>A0A085WQN6_9BACT</name>
<sequence>MTGRWFRVDPFSGIPFAPMTHSHSSSFSNARVRPSVFKLLGALVAGSVLTLSAGCSEDELTPAQAPTKVQLIAFNDFHGNLEPPTGSNGRIRVPTSDGKGADVNAGGGAYLAYHIDKLRQRNENTVVVSAGDLIGASPLVSGIFHDEPTIELMNLIGLDINGVGNHEFDDGRDELLRMQNGGCHANGCEASASFPGAKFKFLSANVIDTVSNKPLLDAYTIKEFGGQKIAFIGMTLEGTSTIVNLAGIVNLSFKDEADTVNALVPELKSQGVEAIVVLIHEGGAQVATGYYNECAGISGPIVALTERFDDAVDVVVSGHTHQAYNCTIDGKLVTSAASLGRLLTTIDLTLDPSTGDIVEKVANNNIVTRDNANTPADTLVKKYVKDATPLASRILGNTPVELKAPIRPLPAGMSGESILGNIVADGMLAATKDEAKGGAVIAFQNPGGIRADINAGDITFGEVFTVQPFANNLVTLTLTGAQIEKVLEQQWGANVSIMQVSEGFSYTWKESGPAGDKIDPASIMLNGTVIDPAASYRVTVNNFMASGGDGYLAFTEGTGLLTGPIDLDSLEAYLRVNNPLTVPSLGRITLVP</sequence>
<gene>
    <name evidence="5" type="ORF">DB31_5041</name>
</gene>
<dbReference type="InterPro" id="IPR029052">
    <property type="entry name" value="Metallo-depent_PP-like"/>
</dbReference>
<keyword evidence="2" id="KW-0378">Hydrolase</keyword>
<dbReference type="PATRIC" id="fig|394096.3.peg.1525"/>
<dbReference type="GO" id="GO:0000166">
    <property type="term" value="F:nucleotide binding"/>
    <property type="evidence" value="ECO:0007669"/>
    <property type="project" value="UniProtKB-KW"/>
</dbReference>
<evidence type="ECO:0000256" key="1">
    <source>
        <dbReference type="ARBA" id="ARBA00022729"/>
    </source>
</evidence>
<keyword evidence="2" id="KW-0547">Nucleotide-binding</keyword>
<dbReference type="Gene3D" id="3.90.780.10">
    <property type="entry name" value="5'-Nucleotidase, C-terminal domain"/>
    <property type="match status" value="1"/>
</dbReference>